<comment type="similarity">
    <text evidence="1">Belongs to the bacterial solute-binding protein 1 family.</text>
</comment>
<dbReference type="PANTHER" id="PTHR43649:SF29">
    <property type="entry name" value="OSMOPROTECTIVE COMPOUNDS-BINDING PROTEIN GGTB"/>
    <property type="match status" value="1"/>
</dbReference>
<dbReference type="InterPro" id="IPR050490">
    <property type="entry name" value="Bact_solute-bd_prot1"/>
</dbReference>
<evidence type="ECO:0000313" key="5">
    <source>
        <dbReference type="EMBL" id="HJC75590.1"/>
    </source>
</evidence>
<keyword evidence="4" id="KW-0732">Signal</keyword>
<feature type="compositionally biased region" description="Polar residues" evidence="3">
    <location>
        <begin position="32"/>
        <end position="43"/>
    </location>
</feature>
<proteinExistence type="inferred from homology"/>
<dbReference type="EMBL" id="DWVY01000058">
    <property type="protein sequence ID" value="HJC75590.1"/>
    <property type="molecule type" value="Genomic_DNA"/>
</dbReference>
<dbReference type="Pfam" id="PF01547">
    <property type="entry name" value="SBP_bac_1"/>
    <property type="match status" value="1"/>
</dbReference>
<organism evidence="5 6">
    <name type="scientific">Candidatus Mediterraneibacter faecavium</name>
    <dbReference type="NCBI Taxonomy" id="2838668"/>
    <lineage>
        <taxon>Bacteria</taxon>
        <taxon>Bacillati</taxon>
        <taxon>Bacillota</taxon>
        <taxon>Clostridia</taxon>
        <taxon>Lachnospirales</taxon>
        <taxon>Lachnospiraceae</taxon>
        <taxon>Mediterraneibacter</taxon>
    </lineage>
</organism>
<feature type="signal peptide" evidence="4">
    <location>
        <begin position="1"/>
        <end position="27"/>
    </location>
</feature>
<gene>
    <name evidence="5" type="ORF">H9697_11740</name>
</gene>
<dbReference type="PANTHER" id="PTHR43649">
    <property type="entry name" value="ARABINOSE-BINDING PROTEIN-RELATED"/>
    <property type="match status" value="1"/>
</dbReference>
<accession>A0A9D2QCS4</accession>
<dbReference type="InterPro" id="IPR006059">
    <property type="entry name" value="SBP"/>
</dbReference>
<evidence type="ECO:0000313" key="6">
    <source>
        <dbReference type="Proteomes" id="UP000823902"/>
    </source>
</evidence>
<dbReference type="Proteomes" id="UP000823902">
    <property type="component" value="Unassembled WGS sequence"/>
</dbReference>
<name>A0A9D2QCS4_9FIRM</name>
<protein>
    <submittedName>
        <fullName evidence="5">ABC transporter substrate-binding protein</fullName>
    </submittedName>
</protein>
<reference evidence="5" key="1">
    <citation type="journal article" date="2021" name="PeerJ">
        <title>Extensive microbial diversity within the chicken gut microbiome revealed by metagenomics and culture.</title>
        <authorList>
            <person name="Gilroy R."/>
            <person name="Ravi A."/>
            <person name="Getino M."/>
            <person name="Pursley I."/>
            <person name="Horton D.L."/>
            <person name="Alikhan N.F."/>
            <person name="Baker D."/>
            <person name="Gharbi K."/>
            <person name="Hall N."/>
            <person name="Watson M."/>
            <person name="Adriaenssens E.M."/>
            <person name="Foster-Nyarko E."/>
            <person name="Jarju S."/>
            <person name="Secka A."/>
            <person name="Antonio M."/>
            <person name="Oren A."/>
            <person name="Chaudhuri R.R."/>
            <person name="La Ragione R."/>
            <person name="Hildebrand F."/>
            <person name="Pallen M.J."/>
        </authorList>
    </citation>
    <scope>NUCLEOTIDE SEQUENCE</scope>
    <source>
        <strain evidence="5">CHK196-7946</strain>
    </source>
</reference>
<evidence type="ECO:0000256" key="3">
    <source>
        <dbReference type="SAM" id="MobiDB-lite"/>
    </source>
</evidence>
<reference evidence="5" key="2">
    <citation type="submission" date="2021-04" db="EMBL/GenBank/DDBJ databases">
        <authorList>
            <person name="Gilroy R."/>
        </authorList>
    </citation>
    <scope>NUCLEOTIDE SEQUENCE</scope>
    <source>
        <strain evidence="5">CHK196-7946</strain>
    </source>
</reference>
<feature type="region of interest" description="Disordered" evidence="3">
    <location>
        <begin position="28"/>
        <end position="49"/>
    </location>
</feature>
<evidence type="ECO:0000256" key="1">
    <source>
        <dbReference type="ARBA" id="ARBA00008520"/>
    </source>
</evidence>
<dbReference type="AlphaFoldDB" id="A0A9D2QCS4"/>
<comment type="caution">
    <text evidence="5">The sequence shown here is derived from an EMBL/GenBank/DDBJ whole genome shotgun (WGS) entry which is preliminary data.</text>
</comment>
<evidence type="ECO:0000256" key="4">
    <source>
        <dbReference type="SAM" id="SignalP"/>
    </source>
</evidence>
<evidence type="ECO:0000256" key="2">
    <source>
        <dbReference type="ARBA" id="ARBA00022448"/>
    </source>
</evidence>
<sequence>MKRNKLSKVLAALLTSSLLLGTLSACGSSGGQNSSDDTASGGSDQPEKNMTYITCITPEQSGYKSMENIVKMYQEEVNPNFSMDIQYIADKPSYLQKIKTLVASNEEPDLFNLDTDPYAIKLLDQGIIMDLNEVLDKDGLKDEYLAAPLNWGTTKDGRQIGLPIDFSIEVFWYNKQMFEDANVTPPTTFSEFLDTCAALKEAGYTPISVSGKDNWQILRYLLMITYRYADNDFLYNLAQGDQKMNSEIGRKAAEFIQELGTNYFQSGFASADYTAASDYFTGGNSAMYYQGTWDLQFMENDQLSDDMKDNIGYFLLPTVEEGETVVGTSNFVSNSTMPIAFSADKFDSETERFIEFYTTHMNEATKGLSYSPTKGGTIPNDTELARSIQEDMDQSTGSIRLFDIELDPATNELIGKEVVSLAFGDITVEEFCNRVDQSVEQNAPSYFSE</sequence>
<keyword evidence="2" id="KW-0813">Transport</keyword>
<dbReference type="Gene3D" id="3.40.190.10">
    <property type="entry name" value="Periplasmic binding protein-like II"/>
    <property type="match status" value="2"/>
</dbReference>
<dbReference type="PROSITE" id="PS51257">
    <property type="entry name" value="PROKAR_LIPOPROTEIN"/>
    <property type="match status" value="1"/>
</dbReference>
<dbReference type="SUPFAM" id="SSF53850">
    <property type="entry name" value="Periplasmic binding protein-like II"/>
    <property type="match status" value="1"/>
</dbReference>
<feature type="chain" id="PRO_5039301291" evidence="4">
    <location>
        <begin position="28"/>
        <end position="449"/>
    </location>
</feature>